<sequence>MKKIYLLVFFFGILTSCQDVIEVELNDAPPRLVIEANINILEDGSSLSSLVKLTTTAPFFDNVVPIVEDAIVLITDENGVEYPFEYRGEGLYQGTFLPQEDIDYSLKIIYDNEVYTATTQLQTTATLEYVNQRDDGGFSGEDIELKVFFNDPINEENFYYFTGITEKGTVRSVYNDEFSNGNLNFGYFVVEDLAPGDSVIFNLYGVDEEFYNYMFVLLQQTGGGSGPFDTQPATVRGNIINETNPENYPLGYFRISEVSTLNYIVQ</sequence>
<reference evidence="1" key="1">
    <citation type="submission" date="2021-09" db="EMBL/GenBank/DDBJ databases">
        <title>Genome of Aequorivita sp. strain F64183.</title>
        <authorList>
            <person name="Wang Y."/>
        </authorList>
    </citation>
    <scope>NUCLEOTIDE SEQUENCE</scope>
    <source>
        <strain evidence="1">F64183</strain>
    </source>
</reference>
<evidence type="ECO:0000313" key="1">
    <source>
        <dbReference type="EMBL" id="MCG2430131.1"/>
    </source>
</evidence>
<keyword evidence="2" id="KW-1185">Reference proteome</keyword>
<dbReference type="PROSITE" id="PS51257">
    <property type="entry name" value="PROKAR_LIPOPROTEIN"/>
    <property type="match status" value="1"/>
</dbReference>
<evidence type="ECO:0000313" key="2">
    <source>
        <dbReference type="Proteomes" id="UP001139462"/>
    </source>
</evidence>
<dbReference type="EMBL" id="JAIRBB010000002">
    <property type="protein sequence ID" value="MCG2430131.1"/>
    <property type="molecule type" value="Genomic_DNA"/>
</dbReference>
<gene>
    <name evidence="1" type="ORF">K8344_03290</name>
</gene>
<protein>
    <submittedName>
        <fullName evidence="1">DUF4249 domain-containing protein</fullName>
    </submittedName>
</protein>
<accession>A0A9X1QX54</accession>
<name>A0A9X1QX54_9FLAO</name>
<dbReference type="Proteomes" id="UP001139462">
    <property type="component" value="Unassembled WGS sequence"/>
</dbReference>
<dbReference type="AlphaFoldDB" id="A0A9X1QX54"/>
<organism evidence="1 2">
    <name type="scientific">Aequorivita xiaoshiensis</name>
    <dbReference type="NCBI Taxonomy" id="2874476"/>
    <lineage>
        <taxon>Bacteria</taxon>
        <taxon>Pseudomonadati</taxon>
        <taxon>Bacteroidota</taxon>
        <taxon>Flavobacteriia</taxon>
        <taxon>Flavobacteriales</taxon>
        <taxon>Flavobacteriaceae</taxon>
        <taxon>Aequorivita</taxon>
    </lineage>
</organism>
<dbReference type="Pfam" id="PF14054">
    <property type="entry name" value="DUF4249"/>
    <property type="match status" value="1"/>
</dbReference>
<dbReference type="RefSeq" id="WP_237606864.1">
    <property type="nucleotide sequence ID" value="NZ_JAIRBB010000002.1"/>
</dbReference>
<dbReference type="InterPro" id="IPR025345">
    <property type="entry name" value="DUF4249"/>
</dbReference>
<proteinExistence type="predicted"/>
<comment type="caution">
    <text evidence="1">The sequence shown here is derived from an EMBL/GenBank/DDBJ whole genome shotgun (WGS) entry which is preliminary data.</text>
</comment>